<feature type="region of interest" description="Disordered" evidence="7">
    <location>
        <begin position="1"/>
        <end position="34"/>
    </location>
</feature>
<dbReference type="GO" id="GO:0030154">
    <property type="term" value="P:cell differentiation"/>
    <property type="evidence" value="ECO:0007669"/>
    <property type="project" value="UniProtKB-KW"/>
</dbReference>
<dbReference type="InterPro" id="IPR040353">
    <property type="entry name" value="FLX/FLX-like"/>
</dbReference>
<evidence type="ECO:0000256" key="3">
    <source>
        <dbReference type="ARBA" id="ARBA00022782"/>
    </source>
</evidence>
<comment type="similarity">
    <text evidence="1">Belongs to the FLX family.</text>
</comment>
<keyword evidence="5" id="KW-0287">Flowering</keyword>
<protein>
    <recommendedName>
        <fullName evidence="10">Protein FLX-like 3</fullName>
    </recommendedName>
</protein>
<evidence type="ECO:0000256" key="6">
    <source>
        <dbReference type="SAM" id="Coils"/>
    </source>
</evidence>
<keyword evidence="2" id="KW-0217">Developmental protein</keyword>
<comment type="caution">
    <text evidence="8">The sequence shown here is derived from an EMBL/GenBank/DDBJ whole genome shotgun (WGS) entry which is preliminary data.</text>
</comment>
<feature type="coiled-coil region" evidence="6">
    <location>
        <begin position="117"/>
        <end position="155"/>
    </location>
</feature>
<keyword evidence="4 6" id="KW-0175">Coiled coil</keyword>
<dbReference type="EMBL" id="JANJYJ010000004">
    <property type="protein sequence ID" value="KAK3220183.1"/>
    <property type="molecule type" value="Genomic_DNA"/>
</dbReference>
<evidence type="ECO:0008006" key="10">
    <source>
        <dbReference type="Google" id="ProtNLM"/>
    </source>
</evidence>
<feature type="compositionally biased region" description="Pro residues" evidence="7">
    <location>
        <begin position="20"/>
        <end position="34"/>
    </location>
</feature>
<reference evidence="8" key="1">
    <citation type="journal article" date="2023" name="Plant J.">
        <title>Genome sequences and population genomics provide insights into the demographic history, inbreeding, and mutation load of two 'living fossil' tree species of Dipteronia.</title>
        <authorList>
            <person name="Feng Y."/>
            <person name="Comes H.P."/>
            <person name="Chen J."/>
            <person name="Zhu S."/>
            <person name="Lu R."/>
            <person name="Zhang X."/>
            <person name="Li P."/>
            <person name="Qiu J."/>
            <person name="Olsen K.M."/>
            <person name="Qiu Y."/>
        </authorList>
    </citation>
    <scope>NUCLEOTIDE SEQUENCE</scope>
    <source>
        <strain evidence="8">NBL</strain>
    </source>
</reference>
<dbReference type="GO" id="GO:0009908">
    <property type="term" value="P:flower development"/>
    <property type="evidence" value="ECO:0007669"/>
    <property type="project" value="UniProtKB-KW"/>
</dbReference>
<evidence type="ECO:0000256" key="7">
    <source>
        <dbReference type="SAM" id="MobiDB-lite"/>
    </source>
</evidence>
<dbReference type="PANTHER" id="PTHR33405:SF20">
    <property type="entry name" value="PROTEIN FLX-LIKE 3"/>
    <property type="match status" value="1"/>
</dbReference>
<gene>
    <name evidence="8" type="ORF">Dsin_014153</name>
</gene>
<dbReference type="AlphaFoldDB" id="A0AAE0ALC9"/>
<feature type="compositionally biased region" description="Basic and acidic residues" evidence="7">
    <location>
        <begin position="7"/>
        <end position="19"/>
    </location>
</feature>
<accession>A0AAE0ALC9</accession>
<evidence type="ECO:0000313" key="8">
    <source>
        <dbReference type="EMBL" id="KAK3220183.1"/>
    </source>
</evidence>
<evidence type="ECO:0000256" key="2">
    <source>
        <dbReference type="ARBA" id="ARBA00022473"/>
    </source>
</evidence>
<dbReference type="PANTHER" id="PTHR33405">
    <property type="entry name" value="PROTEIN FLX-LIKE 2"/>
    <property type="match status" value="1"/>
</dbReference>
<organism evidence="8 9">
    <name type="scientific">Dipteronia sinensis</name>
    <dbReference type="NCBI Taxonomy" id="43782"/>
    <lineage>
        <taxon>Eukaryota</taxon>
        <taxon>Viridiplantae</taxon>
        <taxon>Streptophyta</taxon>
        <taxon>Embryophyta</taxon>
        <taxon>Tracheophyta</taxon>
        <taxon>Spermatophyta</taxon>
        <taxon>Magnoliopsida</taxon>
        <taxon>eudicotyledons</taxon>
        <taxon>Gunneridae</taxon>
        <taxon>Pentapetalae</taxon>
        <taxon>rosids</taxon>
        <taxon>malvids</taxon>
        <taxon>Sapindales</taxon>
        <taxon>Sapindaceae</taxon>
        <taxon>Hippocastanoideae</taxon>
        <taxon>Acereae</taxon>
        <taxon>Dipteronia</taxon>
    </lineage>
</organism>
<evidence type="ECO:0000256" key="1">
    <source>
        <dbReference type="ARBA" id="ARBA00005405"/>
    </source>
</evidence>
<name>A0AAE0ALC9_9ROSI</name>
<dbReference type="Proteomes" id="UP001281410">
    <property type="component" value="Unassembled WGS sequence"/>
</dbReference>
<proteinExistence type="inferred from homology"/>
<evidence type="ECO:0000256" key="4">
    <source>
        <dbReference type="ARBA" id="ARBA00023054"/>
    </source>
</evidence>
<evidence type="ECO:0000313" key="9">
    <source>
        <dbReference type="Proteomes" id="UP001281410"/>
    </source>
</evidence>
<keyword evidence="3" id="KW-0221">Differentiation</keyword>
<feature type="coiled-coil region" evidence="6">
    <location>
        <begin position="187"/>
        <end position="221"/>
    </location>
</feature>
<feature type="coiled-coil region" evidence="6">
    <location>
        <begin position="51"/>
        <end position="92"/>
    </location>
</feature>
<feature type="region of interest" description="Disordered" evidence="7">
    <location>
        <begin position="255"/>
        <end position="276"/>
    </location>
</feature>
<sequence>MAGRNRMPREAYTDRRGFPPERPFIRGPPMPHPPPHPALMEEELEMQHADIQRLLGDNRRLVEDRMALQRELSAAKEEIHRMNIAISDIRTEQELHVRGLVEKGLKLEADLRATEPLKKEAVQLRSEIQKLNKIRNELTEQVQTMQKDFPKLQADNQQIPLLRAEIEGLHQELMHARAAADYEKKANIELVEQRQAMEKNLVSMAREVEKLRAELSNFDGRPWGAGGSYGMNFNSQDGVFPVPYGGGFGVHRGAAAKGPLYGPGPASGEKSRMNRR</sequence>
<keyword evidence="9" id="KW-1185">Reference proteome</keyword>
<evidence type="ECO:0000256" key="5">
    <source>
        <dbReference type="ARBA" id="ARBA00023089"/>
    </source>
</evidence>